<evidence type="ECO:0000256" key="3">
    <source>
        <dbReference type="ARBA" id="ARBA00022989"/>
    </source>
</evidence>
<feature type="non-terminal residue" evidence="7">
    <location>
        <position position="157"/>
    </location>
</feature>
<proteinExistence type="predicted"/>
<dbReference type="Proteomes" id="UP001221142">
    <property type="component" value="Unassembled WGS sequence"/>
</dbReference>
<protein>
    <submittedName>
        <fullName evidence="7">Major facilitator superfamily domain-containing protein</fullName>
    </submittedName>
</protein>
<dbReference type="InterPro" id="IPR020846">
    <property type="entry name" value="MFS_dom"/>
</dbReference>
<name>A0AAD7B0E0_9AGAR</name>
<evidence type="ECO:0000256" key="1">
    <source>
        <dbReference type="ARBA" id="ARBA00004141"/>
    </source>
</evidence>
<feature type="transmembrane region" description="Helical" evidence="5">
    <location>
        <begin position="106"/>
        <end position="128"/>
    </location>
</feature>
<dbReference type="EMBL" id="JARKIF010000055">
    <property type="protein sequence ID" value="KAJ7606626.1"/>
    <property type="molecule type" value="Genomic_DNA"/>
</dbReference>
<evidence type="ECO:0000259" key="6">
    <source>
        <dbReference type="PROSITE" id="PS50850"/>
    </source>
</evidence>
<evidence type="ECO:0000256" key="4">
    <source>
        <dbReference type="ARBA" id="ARBA00023136"/>
    </source>
</evidence>
<evidence type="ECO:0000313" key="7">
    <source>
        <dbReference type="EMBL" id="KAJ7606626.1"/>
    </source>
</evidence>
<comment type="caution">
    <text evidence="7">The sequence shown here is derived from an EMBL/GenBank/DDBJ whole genome shotgun (WGS) entry which is preliminary data.</text>
</comment>
<feature type="transmembrane region" description="Helical" evidence="5">
    <location>
        <begin position="47"/>
        <end position="66"/>
    </location>
</feature>
<dbReference type="Gene3D" id="1.20.1720.10">
    <property type="entry name" value="Multidrug resistance protein D"/>
    <property type="match status" value="1"/>
</dbReference>
<dbReference type="PROSITE" id="PS50850">
    <property type="entry name" value="MFS"/>
    <property type="match status" value="1"/>
</dbReference>
<dbReference type="PANTHER" id="PTHR23501">
    <property type="entry name" value="MAJOR FACILITATOR SUPERFAMILY"/>
    <property type="match status" value="1"/>
</dbReference>
<comment type="subcellular location">
    <subcellularLocation>
        <location evidence="1">Membrane</location>
        <topology evidence="1">Multi-pass membrane protein</topology>
    </subcellularLocation>
</comment>
<organism evidence="7 8">
    <name type="scientific">Roridomyces roridus</name>
    <dbReference type="NCBI Taxonomy" id="1738132"/>
    <lineage>
        <taxon>Eukaryota</taxon>
        <taxon>Fungi</taxon>
        <taxon>Dikarya</taxon>
        <taxon>Basidiomycota</taxon>
        <taxon>Agaricomycotina</taxon>
        <taxon>Agaricomycetes</taxon>
        <taxon>Agaricomycetidae</taxon>
        <taxon>Agaricales</taxon>
        <taxon>Marasmiineae</taxon>
        <taxon>Mycenaceae</taxon>
        <taxon>Roridomyces</taxon>
    </lineage>
</organism>
<keyword evidence="4 5" id="KW-0472">Membrane</keyword>
<reference evidence="7" key="1">
    <citation type="submission" date="2023-03" db="EMBL/GenBank/DDBJ databases">
        <title>Massive genome expansion in bonnet fungi (Mycena s.s.) driven by repeated elements and novel gene families across ecological guilds.</title>
        <authorList>
            <consortium name="Lawrence Berkeley National Laboratory"/>
            <person name="Harder C.B."/>
            <person name="Miyauchi S."/>
            <person name="Viragh M."/>
            <person name="Kuo A."/>
            <person name="Thoen E."/>
            <person name="Andreopoulos B."/>
            <person name="Lu D."/>
            <person name="Skrede I."/>
            <person name="Drula E."/>
            <person name="Henrissat B."/>
            <person name="Morin E."/>
            <person name="Kohler A."/>
            <person name="Barry K."/>
            <person name="LaButti K."/>
            <person name="Morin E."/>
            <person name="Salamov A."/>
            <person name="Lipzen A."/>
            <person name="Mereny Z."/>
            <person name="Hegedus B."/>
            <person name="Baldrian P."/>
            <person name="Stursova M."/>
            <person name="Weitz H."/>
            <person name="Taylor A."/>
            <person name="Grigoriev I.V."/>
            <person name="Nagy L.G."/>
            <person name="Martin F."/>
            <person name="Kauserud H."/>
        </authorList>
    </citation>
    <scope>NUCLEOTIDE SEQUENCE</scope>
    <source>
        <strain evidence="7">9284</strain>
    </source>
</reference>
<evidence type="ECO:0000256" key="5">
    <source>
        <dbReference type="SAM" id="Phobius"/>
    </source>
</evidence>
<dbReference type="AlphaFoldDB" id="A0AAD7B0E0"/>
<dbReference type="PANTHER" id="PTHR23501:SF102">
    <property type="entry name" value="DRUG TRANSPORTER, PUTATIVE (AFU_ORTHOLOGUE AFUA_3G08530)-RELATED"/>
    <property type="match status" value="1"/>
</dbReference>
<dbReference type="SUPFAM" id="SSF103473">
    <property type="entry name" value="MFS general substrate transporter"/>
    <property type="match status" value="1"/>
</dbReference>
<dbReference type="GO" id="GO:0005886">
    <property type="term" value="C:plasma membrane"/>
    <property type="evidence" value="ECO:0007669"/>
    <property type="project" value="TreeGrafter"/>
</dbReference>
<accession>A0AAD7B0E0</accession>
<keyword evidence="3 5" id="KW-1133">Transmembrane helix</keyword>
<dbReference type="GO" id="GO:0022857">
    <property type="term" value="F:transmembrane transporter activity"/>
    <property type="evidence" value="ECO:0007669"/>
    <property type="project" value="InterPro"/>
</dbReference>
<keyword evidence="8" id="KW-1185">Reference proteome</keyword>
<evidence type="ECO:0000256" key="2">
    <source>
        <dbReference type="ARBA" id="ARBA00022692"/>
    </source>
</evidence>
<dbReference type="InterPro" id="IPR036259">
    <property type="entry name" value="MFS_trans_sf"/>
</dbReference>
<evidence type="ECO:0000313" key="8">
    <source>
        <dbReference type="Proteomes" id="UP001221142"/>
    </source>
</evidence>
<keyword evidence="2 5" id="KW-0812">Transmembrane</keyword>
<feature type="transmembrane region" description="Helical" evidence="5">
    <location>
        <begin position="73"/>
        <end position="94"/>
    </location>
</feature>
<feature type="domain" description="Major facilitator superfamily (MFS) profile" evidence="6">
    <location>
        <begin position="1"/>
        <end position="157"/>
    </location>
</feature>
<dbReference type="Pfam" id="PF07690">
    <property type="entry name" value="MFS_1"/>
    <property type="match status" value="1"/>
</dbReference>
<sequence length="157" mass="16852">VVTALPSIVADLRGGQNYSWVESAYLISTAALCPAYGKLSDVFGRKWILYPSIIIFLTGSALCGAARTMNWLILSRALQGVGGGGILQLVQIVISDIVPLEVRGTYGSASAVTWVVAGFLGPLIGGALTDHLSWRWYAHSIPRNLTQKHESIQVLLD</sequence>
<gene>
    <name evidence="7" type="ORF">FB45DRAFT_765050</name>
</gene>
<dbReference type="InterPro" id="IPR011701">
    <property type="entry name" value="MFS"/>
</dbReference>